<dbReference type="InterPro" id="IPR000014">
    <property type="entry name" value="PAS"/>
</dbReference>
<dbReference type="Gene3D" id="3.30.450.20">
    <property type="entry name" value="PAS domain"/>
    <property type="match status" value="2"/>
</dbReference>
<evidence type="ECO:0000259" key="14">
    <source>
        <dbReference type="PROSITE" id="PS50110"/>
    </source>
</evidence>
<evidence type="ECO:0000313" key="18">
    <source>
        <dbReference type="Proteomes" id="UP000765845"/>
    </source>
</evidence>
<dbReference type="EC" id="2.7.13.3" evidence="3"/>
<dbReference type="PROSITE" id="PS50839">
    <property type="entry name" value="CHASE"/>
    <property type="match status" value="1"/>
</dbReference>
<dbReference type="Gene3D" id="1.10.287.130">
    <property type="match status" value="1"/>
</dbReference>
<dbReference type="InterPro" id="IPR036641">
    <property type="entry name" value="HPT_dom_sf"/>
</dbReference>
<dbReference type="Proteomes" id="UP000765845">
    <property type="component" value="Unassembled WGS sequence"/>
</dbReference>
<dbReference type="SMART" id="SM01079">
    <property type="entry name" value="CHASE"/>
    <property type="match status" value="1"/>
</dbReference>
<dbReference type="Pfam" id="PF01627">
    <property type="entry name" value="Hpt"/>
    <property type="match status" value="1"/>
</dbReference>
<evidence type="ECO:0000256" key="8">
    <source>
        <dbReference type="ARBA" id="ARBA00023136"/>
    </source>
</evidence>
<proteinExistence type="predicted"/>
<protein>
    <recommendedName>
        <fullName evidence="3">histidine kinase</fullName>
        <ecNumber evidence="3">2.7.13.3</ecNumber>
    </recommendedName>
</protein>
<dbReference type="Gene3D" id="3.30.565.10">
    <property type="entry name" value="Histidine kinase-like ATPase, C-terminal domain"/>
    <property type="match status" value="1"/>
</dbReference>
<dbReference type="InterPro" id="IPR011006">
    <property type="entry name" value="CheY-like_superfamily"/>
</dbReference>
<evidence type="ECO:0000256" key="2">
    <source>
        <dbReference type="ARBA" id="ARBA00004370"/>
    </source>
</evidence>
<dbReference type="CDD" id="cd17546">
    <property type="entry name" value="REC_hyHK_CKI1_RcsC-like"/>
    <property type="match status" value="1"/>
</dbReference>
<dbReference type="InterPro" id="IPR036890">
    <property type="entry name" value="HATPase_C_sf"/>
</dbReference>
<dbReference type="SUPFAM" id="SSF47384">
    <property type="entry name" value="Homodimeric domain of signal transducing histidine kinase"/>
    <property type="match status" value="1"/>
</dbReference>
<name>A0ABX1GH73_9GAMM</name>
<feature type="region of interest" description="Disordered" evidence="11">
    <location>
        <begin position="1"/>
        <end position="25"/>
    </location>
</feature>
<feature type="modified residue" description="4-aspartylphosphate" evidence="10">
    <location>
        <position position="1022"/>
    </location>
</feature>
<evidence type="ECO:0000256" key="10">
    <source>
        <dbReference type="PROSITE-ProRule" id="PRU00169"/>
    </source>
</evidence>
<dbReference type="SUPFAM" id="SSF52172">
    <property type="entry name" value="CheY-like"/>
    <property type="match status" value="2"/>
</dbReference>
<dbReference type="PROSITE" id="PS50894">
    <property type="entry name" value="HPT"/>
    <property type="match status" value="1"/>
</dbReference>
<evidence type="ECO:0000256" key="5">
    <source>
        <dbReference type="ARBA" id="ARBA00022692"/>
    </source>
</evidence>
<keyword evidence="6 12" id="KW-1133">Transmembrane helix</keyword>
<dbReference type="InterPro" id="IPR013655">
    <property type="entry name" value="PAS_fold_3"/>
</dbReference>
<dbReference type="Gene3D" id="3.40.50.2300">
    <property type="match status" value="2"/>
</dbReference>
<organism evidence="17 18">
    <name type="scientific">Spongiibacter thalassae</name>
    <dbReference type="NCBI Taxonomy" id="2721624"/>
    <lineage>
        <taxon>Bacteria</taxon>
        <taxon>Pseudomonadati</taxon>
        <taxon>Pseudomonadota</taxon>
        <taxon>Gammaproteobacteria</taxon>
        <taxon>Cellvibrionales</taxon>
        <taxon>Spongiibacteraceae</taxon>
        <taxon>Spongiibacter</taxon>
    </lineage>
</organism>
<dbReference type="Pfam" id="PF02518">
    <property type="entry name" value="HATPase_c"/>
    <property type="match status" value="1"/>
</dbReference>
<accession>A0ABX1GH73</accession>
<dbReference type="Gene3D" id="1.20.120.160">
    <property type="entry name" value="HPT domain"/>
    <property type="match status" value="1"/>
</dbReference>
<feature type="domain" description="Response regulatory" evidence="14">
    <location>
        <begin position="967"/>
        <end position="1092"/>
    </location>
</feature>
<keyword evidence="5 12" id="KW-0812">Transmembrane</keyword>
<feature type="domain" description="Histidine kinase" evidence="13">
    <location>
        <begin position="582"/>
        <end position="802"/>
    </location>
</feature>
<dbReference type="SUPFAM" id="SSF47226">
    <property type="entry name" value="Histidine-containing phosphotransfer domain, HPT domain"/>
    <property type="match status" value="1"/>
</dbReference>
<dbReference type="InterPro" id="IPR004358">
    <property type="entry name" value="Sig_transdc_His_kin-like_C"/>
</dbReference>
<dbReference type="Gene3D" id="3.30.450.350">
    <property type="entry name" value="CHASE domain"/>
    <property type="match status" value="1"/>
</dbReference>
<dbReference type="InterPro" id="IPR008207">
    <property type="entry name" value="Sig_transdc_His_kin_Hpt_dom"/>
</dbReference>
<dbReference type="SMART" id="SM00448">
    <property type="entry name" value="REC"/>
    <property type="match status" value="2"/>
</dbReference>
<sequence length="1237" mass="135993">MKFSAKSAKQRHRYDGGNPPGPLLRRTRFHRSYKLVLTAAFALLAMAALYIDSLNTRIQAQDIVRQHLSEVTARLESNVKGNVQTVKALIAAISYIPDLDQRAFSDYAAPLFDDEVQLRSIGVIRDYVLLYVHPLKGNEGAIGLNFRQQPDQLADLKRSLDTMTPMLVGPINLVQGGRGLIARIPVRNRDVLAGDNPEAWGSLSAVIDIDRLLLASGIHHDAPLNIAIRKADPLTGEHILVYGDEALFLPSTGALKSSVGLMYSSGWELAALPRHGWQSVAINNRLFRTALIAASLLLFSAMIVMAGLMKRRQESNVLLHNMFELSPMGILLTNKASGEISTFNGAVLDELGCSADDLTDRHLSYFLPTSALDILDEGQYTNGQLGPLETTLRNAQGQEVPVLTSSVIIKDHRGQDYIWSLFENISARKQAETAISRQKEILSSMSEQASIGAWELDITHGELTWSEMTREIYGVGPDYQPTPKLADEFYADDESRQLARSMVARCIAEQRDFSGELRINRANGETLWVKITGRGEFKDDSCVRVYGSFQNINTQKLTELELIRARDAAEQAAVSKSEFLATMSHEIRTPMNGIMGMLSLLGNSELNYEQSKRVHIAKTSAQTLLSLIDDILDFSRIDAGKLETESIRFPLHQLFEDVAESMSLRAQEKGLELVLDLSEVEPEYVIGDPARIRQILNNLTGNAIKFTEYGEVVIRAAVRETSNGLALSCAVRDTGIGIPLNKQGLLFCAFTQVDASTTRKYGGSGLGLSICHKLCTLMGGEIKLSSNAGDGSTFSFYLPLKAASSDQRHSRIATGRTILVVDDNQSSREAIARQYTHWGATVHTAASAEAALALVEQRDACLARCDLCIIDRNLPGLDGTELVQFLRQAPQLSDVPMVLMCNINSHGTNDHFRELGFDAWYPKPVTRSAMADFLQLERTTDTDHQHDICNSLEDTNKQDYSVLRGRRVLLVEDNPVNQEVVRCLLQELGIAVHVAENGKVALDYLAQNHFDEQSHYMAILMDCQMPEMDGYACTRHIRDGSAGRAARNIPIIALTANALESDRTACLNAGMNDYLSKPIDPQRLSDKIMEWLPADALPALGAPRAATAIPSPQKAGSAIWNEAAALEAVMGQQKTLNKMLGLFVDLSREQLSKLDAAVSARDLKAIGDLAHTLKGSSGQLQATALREAAVALEATAREGNTADIDKHHEQVKSTCEALTRLFNDYLEDHAAQRQALA</sequence>
<feature type="modified residue" description="4-aspartylphosphate" evidence="10">
    <location>
        <position position="871"/>
    </location>
</feature>
<dbReference type="SUPFAM" id="SSF55874">
    <property type="entry name" value="ATPase domain of HSP90 chaperone/DNA topoisomerase II/histidine kinase"/>
    <property type="match status" value="1"/>
</dbReference>
<dbReference type="InterPro" id="IPR003594">
    <property type="entry name" value="HATPase_dom"/>
</dbReference>
<keyword evidence="8 12" id="KW-0472">Membrane</keyword>
<dbReference type="CDD" id="cd00082">
    <property type="entry name" value="HisKA"/>
    <property type="match status" value="1"/>
</dbReference>
<dbReference type="InterPro" id="IPR042240">
    <property type="entry name" value="CHASE_sf"/>
</dbReference>
<evidence type="ECO:0000256" key="4">
    <source>
        <dbReference type="ARBA" id="ARBA00022553"/>
    </source>
</evidence>
<feature type="domain" description="Response regulatory" evidence="14">
    <location>
        <begin position="817"/>
        <end position="938"/>
    </location>
</feature>
<keyword evidence="7" id="KW-0902">Two-component regulatory system</keyword>
<dbReference type="Pfam" id="PF08447">
    <property type="entry name" value="PAS_3"/>
    <property type="match status" value="1"/>
</dbReference>
<feature type="transmembrane region" description="Helical" evidence="12">
    <location>
        <begin position="33"/>
        <end position="51"/>
    </location>
</feature>
<dbReference type="Pfam" id="PF13426">
    <property type="entry name" value="PAS_9"/>
    <property type="match status" value="1"/>
</dbReference>
<evidence type="ECO:0000256" key="9">
    <source>
        <dbReference type="PROSITE-ProRule" id="PRU00110"/>
    </source>
</evidence>
<dbReference type="InterPro" id="IPR006189">
    <property type="entry name" value="CHASE_dom"/>
</dbReference>
<dbReference type="NCBIfam" id="TIGR00229">
    <property type="entry name" value="sensory_box"/>
    <property type="match status" value="1"/>
</dbReference>
<feature type="domain" description="HPt" evidence="16">
    <location>
        <begin position="1132"/>
        <end position="1236"/>
    </location>
</feature>
<evidence type="ECO:0000259" key="13">
    <source>
        <dbReference type="PROSITE" id="PS50109"/>
    </source>
</evidence>
<evidence type="ECO:0000259" key="16">
    <source>
        <dbReference type="PROSITE" id="PS50894"/>
    </source>
</evidence>
<reference evidence="17 18" key="1">
    <citation type="submission" date="2020-04" db="EMBL/GenBank/DDBJ databases">
        <authorList>
            <person name="Yoon J."/>
        </authorList>
    </citation>
    <scope>NUCLEOTIDE SEQUENCE [LARGE SCALE GENOMIC DNA]</scope>
    <source>
        <strain evidence="17 18">KMU-166</strain>
    </source>
</reference>
<keyword evidence="4 10" id="KW-0597">Phosphoprotein</keyword>
<dbReference type="CDD" id="cd00088">
    <property type="entry name" value="HPT"/>
    <property type="match status" value="1"/>
</dbReference>
<feature type="domain" description="CHASE" evidence="15">
    <location>
        <begin position="127"/>
        <end position="213"/>
    </location>
</feature>
<dbReference type="PRINTS" id="PR00344">
    <property type="entry name" value="BCTRLSENSOR"/>
</dbReference>
<evidence type="ECO:0000256" key="1">
    <source>
        <dbReference type="ARBA" id="ARBA00000085"/>
    </source>
</evidence>
<dbReference type="EMBL" id="JAAWWK010000005">
    <property type="protein sequence ID" value="NKI18501.1"/>
    <property type="molecule type" value="Genomic_DNA"/>
</dbReference>
<dbReference type="PANTHER" id="PTHR45339">
    <property type="entry name" value="HYBRID SIGNAL TRANSDUCTION HISTIDINE KINASE J"/>
    <property type="match status" value="1"/>
</dbReference>
<comment type="catalytic activity">
    <reaction evidence="1">
        <text>ATP + protein L-histidine = ADP + protein N-phospho-L-histidine.</text>
        <dbReference type="EC" id="2.7.13.3"/>
    </reaction>
</comment>
<evidence type="ECO:0000259" key="15">
    <source>
        <dbReference type="PROSITE" id="PS50839"/>
    </source>
</evidence>
<keyword evidence="18" id="KW-1185">Reference proteome</keyword>
<feature type="modified residue" description="Phosphohistidine" evidence="9">
    <location>
        <position position="1171"/>
    </location>
</feature>
<dbReference type="Pfam" id="PF00072">
    <property type="entry name" value="Response_reg"/>
    <property type="match status" value="2"/>
</dbReference>
<evidence type="ECO:0000256" key="7">
    <source>
        <dbReference type="ARBA" id="ARBA00023012"/>
    </source>
</evidence>
<comment type="subcellular location">
    <subcellularLocation>
        <location evidence="2">Membrane</location>
    </subcellularLocation>
</comment>
<dbReference type="PANTHER" id="PTHR45339:SF3">
    <property type="entry name" value="HISTIDINE KINASE"/>
    <property type="match status" value="1"/>
</dbReference>
<dbReference type="PROSITE" id="PS50109">
    <property type="entry name" value="HIS_KIN"/>
    <property type="match status" value="1"/>
</dbReference>
<dbReference type="SMART" id="SM00387">
    <property type="entry name" value="HATPase_c"/>
    <property type="match status" value="1"/>
</dbReference>
<dbReference type="RefSeq" id="WP_168451037.1">
    <property type="nucleotide sequence ID" value="NZ_JAAWWK010000005.1"/>
</dbReference>
<dbReference type="InterPro" id="IPR001789">
    <property type="entry name" value="Sig_transdc_resp-reg_receiver"/>
</dbReference>
<dbReference type="SUPFAM" id="SSF55785">
    <property type="entry name" value="PYP-like sensor domain (PAS domain)"/>
    <property type="match status" value="2"/>
</dbReference>
<dbReference type="InterPro" id="IPR036097">
    <property type="entry name" value="HisK_dim/P_sf"/>
</dbReference>
<evidence type="ECO:0000256" key="3">
    <source>
        <dbReference type="ARBA" id="ARBA00012438"/>
    </source>
</evidence>
<dbReference type="PROSITE" id="PS50110">
    <property type="entry name" value="RESPONSE_REGULATORY"/>
    <property type="match status" value="2"/>
</dbReference>
<gene>
    <name evidence="17" type="ORF">HCU74_13880</name>
</gene>
<dbReference type="InterPro" id="IPR035965">
    <property type="entry name" value="PAS-like_dom_sf"/>
</dbReference>
<dbReference type="InterPro" id="IPR003661">
    <property type="entry name" value="HisK_dim/P_dom"/>
</dbReference>
<dbReference type="CDD" id="cd00130">
    <property type="entry name" value="PAS"/>
    <property type="match status" value="1"/>
</dbReference>
<dbReference type="Pfam" id="PF00512">
    <property type="entry name" value="HisKA"/>
    <property type="match status" value="1"/>
</dbReference>
<evidence type="ECO:0000256" key="6">
    <source>
        <dbReference type="ARBA" id="ARBA00022989"/>
    </source>
</evidence>
<evidence type="ECO:0000256" key="11">
    <source>
        <dbReference type="SAM" id="MobiDB-lite"/>
    </source>
</evidence>
<dbReference type="InterPro" id="IPR005467">
    <property type="entry name" value="His_kinase_dom"/>
</dbReference>
<comment type="caution">
    <text evidence="17">The sequence shown here is derived from an EMBL/GenBank/DDBJ whole genome shotgun (WGS) entry which is preliminary data.</text>
</comment>
<evidence type="ECO:0000313" key="17">
    <source>
        <dbReference type="EMBL" id="NKI18501.1"/>
    </source>
</evidence>
<dbReference type="CDD" id="cd16922">
    <property type="entry name" value="HATPase_EvgS-ArcB-TorS-like"/>
    <property type="match status" value="1"/>
</dbReference>
<evidence type="ECO:0000256" key="12">
    <source>
        <dbReference type="SAM" id="Phobius"/>
    </source>
</evidence>
<dbReference type="Pfam" id="PF03924">
    <property type="entry name" value="CHASE"/>
    <property type="match status" value="1"/>
</dbReference>
<dbReference type="SMART" id="SM00388">
    <property type="entry name" value="HisKA"/>
    <property type="match status" value="1"/>
</dbReference>